<organism evidence="1 2">
    <name type="scientific">Desulfovibrio intestinalis</name>
    <dbReference type="NCBI Taxonomy" id="58621"/>
    <lineage>
        <taxon>Bacteria</taxon>
        <taxon>Pseudomonadati</taxon>
        <taxon>Thermodesulfobacteriota</taxon>
        <taxon>Desulfovibrionia</taxon>
        <taxon>Desulfovibrionales</taxon>
        <taxon>Desulfovibrionaceae</taxon>
        <taxon>Desulfovibrio</taxon>
    </lineage>
</organism>
<gene>
    <name evidence="1" type="ORF">HNQ38_002032</name>
</gene>
<reference evidence="1 2" key="1">
    <citation type="submission" date="2020-08" db="EMBL/GenBank/DDBJ databases">
        <title>Genomic Encyclopedia of Type Strains, Phase IV (KMG-IV): sequencing the most valuable type-strain genomes for metagenomic binning, comparative biology and taxonomic classification.</title>
        <authorList>
            <person name="Goeker M."/>
        </authorList>
    </citation>
    <scope>NUCLEOTIDE SEQUENCE [LARGE SCALE GENOMIC DNA]</scope>
    <source>
        <strain evidence="1 2">DSM 11275</strain>
    </source>
</reference>
<proteinExistence type="predicted"/>
<evidence type="ECO:0000313" key="2">
    <source>
        <dbReference type="Proteomes" id="UP000539075"/>
    </source>
</evidence>
<dbReference type="Proteomes" id="UP000539075">
    <property type="component" value="Unassembled WGS sequence"/>
</dbReference>
<evidence type="ECO:0000313" key="1">
    <source>
        <dbReference type="EMBL" id="MBB5143932.1"/>
    </source>
</evidence>
<comment type="caution">
    <text evidence="1">The sequence shown here is derived from an EMBL/GenBank/DDBJ whole genome shotgun (WGS) entry which is preliminary data.</text>
</comment>
<sequence>MDLSKFNPRYVVRAITQRRPYIVVYCIYVLGEWYVQPSDRTEQSQLSKAEFQARYCLESDCPPKIKALFEGVPSFSQWRRGLTSRGGK</sequence>
<accession>A0A7W8C1K0</accession>
<name>A0A7W8C1K0_9BACT</name>
<dbReference type="RefSeq" id="WP_183719881.1">
    <property type="nucleotide sequence ID" value="NZ_JACHGO010000005.1"/>
</dbReference>
<dbReference type="AlphaFoldDB" id="A0A7W8C1K0"/>
<protein>
    <submittedName>
        <fullName evidence="1">Uncharacterized protein</fullName>
    </submittedName>
</protein>
<keyword evidence="2" id="KW-1185">Reference proteome</keyword>
<dbReference type="EMBL" id="JACHGO010000005">
    <property type="protein sequence ID" value="MBB5143932.1"/>
    <property type="molecule type" value="Genomic_DNA"/>
</dbReference>